<organism evidence="1 2">
    <name type="scientific">Lentzea waywayandensis</name>
    <dbReference type="NCBI Taxonomy" id="84724"/>
    <lineage>
        <taxon>Bacteria</taxon>
        <taxon>Bacillati</taxon>
        <taxon>Actinomycetota</taxon>
        <taxon>Actinomycetes</taxon>
        <taxon>Pseudonocardiales</taxon>
        <taxon>Pseudonocardiaceae</taxon>
        <taxon>Lentzea</taxon>
    </lineage>
</organism>
<proteinExistence type="predicted"/>
<keyword evidence="2" id="KW-1185">Reference proteome</keyword>
<accession>A0A1I6E1U3</accession>
<dbReference type="SUPFAM" id="SSF55874">
    <property type="entry name" value="ATPase domain of HSP90 chaperone/DNA topoisomerase II/histidine kinase"/>
    <property type="match status" value="1"/>
</dbReference>
<dbReference type="Pfam" id="PF13589">
    <property type="entry name" value="HATPase_c_3"/>
    <property type="match status" value="1"/>
</dbReference>
<dbReference type="EMBL" id="FOYL01000003">
    <property type="protein sequence ID" value="SFR11744.1"/>
    <property type="molecule type" value="Genomic_DNA"/>
</dbReference>
<dbReference type="GO" id="GO:0016301">
    <property type="term" value="F:kinase activity"/>
    <property type="evidence" value="ECO:0007669"/>
    <property type="project" value="UniProtKB-KW"/>
</dbReference>
<reference evidence="2" key="1">
    <citation type="submission" date="2016-10" db="EMBL/GenBank/DDBJ databases">
        <authorList>
            <person name="Varghese N."/>
            <person name="Submissions S."/>
        </authorList>
    </citation>
    <scope>NUCLEOTIDE SEQUENCE [LARGE SCALE GENOMIC DNA]</scope>
    <source>
        <strain evidence="2">DSM 44232</strain>
    </source>
</reference>
<sequence>MFGVFEAVDYKQWFALAEFVDNSIQSALDLWHAHGRRGPLHVSIRRTGGDGGTITVTDDAGGIPSHRFMQAFEVGTPPPDRSGLSVYGMGMKSAAAWFAGRVRITTTAIGEPVERTVEFDFPAIIANGLQDLEVVERPAPAEDHRTSIVMSNLRNPIRTKTHGKVRDHLRAIYRHFIRSGALVLSYDGETLTYEEPEVLVEPYYRDGAEAKEWRKEIDFTLSSGEHVRGFAALSKVGRTAGAGFSLFRQNRVITGLDDDPWRPSEIFGAGNSFRSQRVFGELHLDDVKVTYSKNGFVWQASEEELISRLREELDAEPLPLLRQAEGYRARKATSQQLQAAKKAMNAMDSAFAKAVEQDLPERIEDSDGPGPVAPPMAEPTLVTVPQPIAAPVDERVYQTMANGTSWEIVLRLTDQGDEWISLTEIPKTVDPAPKRLVVEVNVSSAFMRNFSGRDAVETESVLRVAAGVALTIVTARDHGVKNSMYVLHTLNQLMSGSLGIRS</sequence>
<keyword evidence="1" id="KW-0808">Transferase</keyword>
<dbReference type="AlphaFoldDB" id="A0A1I6E1U3"/>
<gene>
    <name evidence="1" type="ORF">SAMN04488564_103645</name>
</gene>
<dbReference type="Proteomes" id="UP000198583">
    <property type="component" value="Unassembled WGS sequence"/>
</dbReference>
<dbReference type="InterPro" id="IPR036890">
    <property type="entry name" value="HATPase_C_sf"/>
</dbReference>
<dbReference type="Gene3D" id="3.30.565.10">
    <property type="entry name" value="Histidine kinase-like ATPase, C-terminal domain"/>
    <property type="match status" value="1"/>
</dbReference>
<evidence type="ECO:0000313" key="1">
    <source>
        <dbReference type="EMBL" id="SFR11744.1"/>
    </source>
</evidence>
<dbReference type="STRING" id="84724.SAMN04488564_103645"/>
<keyword evidence="1" id="KW-0418">Kinase</keyword>
<protein>
    <submittedName>
        <fullName evidence="1">Histidine kinase-, DNA gyrase B-, and HSP90-like ATPase</fullName>
    </submittedName>
</protein>
<name>A0A1I6E1U3_9PSEU</name>
<evidence type="ECO:0000313" key="2">
    <source>
        <dbReference type="Proteomes" id="UP000198583"/>
    </source>
</evidence>